<organism evidence="1 2">
    <name type="scientific">Caerostris darwini</name>
    <dbReference type="NCBI Taxonomy" id="1538125"/>
    <lineage>
        <taxon>Eukaryota</taxon>
        <taxon>Metazoa</taxon>
        <taxon>Ecdysozoa</taxon>
        <taxon>Arthropoda</taxon>
        <taxon>Chelicerata</taxon>
        <taxon>Arachnida</taxon>
        <taxon>Araneae</taxon>
        <taxon>Araneomorphae</taxon>
        <taxon>Entelegynae</taxon>
        <taxon>Araneoidea</taxon>
        <taxon>Araneidae</taxon>
        <taxon>Caerostris</taxon>
    </lineage>
</organism>
<dbReference type="EMBL" id="BPLQ01007986">
    <property type="protein sequence ID" value="GIY33802.1"/>
    <property type="molecule type" value="Genomic_DNA"/>
</dbReference>
<gene>
    <name evidence="1" type="ORF">CDAR_587531</name>
</gene>
<dbReference type="AlphaFoldDB" id="A0AAV4SJW8"/>
<protein>
    <submittedName>
        <fullName evidence="1">Uncharacterized protein</fullName>
    </submittedName>
</protein>
<comment type="caution">
    <text evidence="1">The sequence shown here is derived from an EMBL/GenBank/DDBJ whole genome shotgun (WGS) entry which is preliminary data.</text>
</comment>
<proteinExistence type="predicted"/>
<dbReference type="Proteomes" id="UP001054837">
    <property type="component" value="Unassembled WGS sequence"/>
</dbReference>
<sequence>MTVTYCSKRLTSKRWCHICCDMSSKPGRTCSNEIRYFRALLRNGKRYGPTKRLPTKPAHTFTAKRCCTAHHEGYLQPTNSFSPYLMWTHQ</sequence>
<reference evidence="1 2" key="1">
    <citation type="submission" date="2021-06" db="EMBL/GenBank/DDBJ databases">
        <title>Caerostris darwini draft genome.</title>
        <authorList>
            <person name="Kono N."/>
            <person name="Arakawa K."/>
        </authorList>
    </citation>
    <scope>NUCLEOTIDE SEQUENCE [LARGE SCALE GENOMIC DNA]</scope>
</reference>
<evidence type="ECO:0000313" key="2">
    <source>
        <dbReference type="Proteomes" id="UP001054837"/>
    </source>
</evidence>
<name>A0AAV4SJW8_9ARAC</name>
<keyword evidence="2" id="KW-1185">Reference proteome</keyword>
<accession>A0AAV4SJW8</accession>
<evidence type="ECO:0000313" key="1">
    <source>
        <dbReference type="EMBL" id="GIY33802.1"/>
    </source>
</evidence>